<proteinExistence type="inferred from homology"/>
<evidence type="ECO:0000313" key="5">
    <source>
        <dbReference type="EMBL" id="SBO95775.1"/>
    </source>
</evidence>
<dbReference type="SUPFAM" id="SSF47336">
    <property type="entry name" value="ACP-like"/>
    <property type="match status" value="1"/>
</dbReference>
<feature type="modified residue" description="O-(pantetheine 4'-phosphoryl)serine" evidence="3">
    <location>
        <position position="39"/>
    </location>
</feature>
<dbReference type="GO" id="GO:0005737">
    <property type="term" value="C:cytoplasm"/>
    <property type="evidence" value="ECO:0007669"/>
    <property type="project" value="UniProtKB-SubCell"/>
</dbReference>
<dbReference type="PROSITE" id="PS50075">
    <property type="entry name" value="CARRIER"/>
    <property type="match status" value="1"/>
</dbReference>
<keyword evidence="2 3" id="KW-0597">Phosphoprotein</keyword>
<dbReference type="UniPathway" id="UPA00094"/>
<sequence>MTEDEIFHQLRGLCAEILAVDPALITPDTDLREELEADSLDMAELAVASGDRFDLQVDFDLAKHVRTLADVTTLVRAGVRAG</sequence>
<comment type="PTM">
    <text evidence="3">4'-phosphopantetheine is transferred from CoA to a specific serine of apo-ACP by AcpS. This modification is essential for activity because fatty acids are bound in thioester linkage to the sulfhydryl of the prosthetic group.</text>
</comment>
<dbReference type="AlphaFoldDB" id="A0A1M4EA82"/>
<dbReference type="InterPro" id="IPR009081">
    <property type="entry name" value="PP-bd_ACP"/>
</dbReference>
<evidence type="ECO:0000256" key="1">
    <source>
        <dbReference type="ARBA" id="ARBA00022450"/>
    </source>
</evidence>
<keyword evidence="1 3" id="KW-0596">Phosphopantetheine</keyword>
<dbReference type="Pfam" id="PF00550">
    <property type="entry name" value="PP-binding"/>
    <property type="match status" value="1"/>
</dbReference>
<dbReference type="RefSeq" id="WP_225275123.1">
    <property type="nucleotide sequence ID" value="NZ_CP084058.1"/>
</dbReference>
<dbReference type="InterPro" id="IPR036736">
    <property type="entry name" value="ACP-like_sf"/>
</dbReference>
<gene>
    <name evidence="3" type="primary">acpP</name>
    <name evidence="5" type="ORF">BN4615_P5291</name>
</gene>
<name>A0A1M4EA82_9ACTN</name>
<dbReference type="Gene3D" id="1.10.1200.10">
    <property type="entry name" value="ACP-like"/>
    <property type="match status" value="1"/>
</dbReference>
<reference evidence="5" key="1">
    <citation type="submission" date="2016-04" db="EMBL/GenBank/DDBJ databases">
        <authorList>
            <person name="Evans L.H."/>
            <person name="Alamgir A."/>
            <person name="Owens N."/>
            <person name="Weber N.D."/>
            <person name="Virtaneva K."/>
            <person name="Barbian K."/>
            <person name="Babar A."/>
            <person name="Rosenke K."/>
        </authorList>
    </citation>
    <scope>NUCLEOTIDE SEQUENCE</scope>
    <source>
        <strain evidence="5">Nono1</strain>
    </source>
</reference>
<keyword evidence="3" id="KW-0444">Lipid biosynthesis</keyword>
<dbReference type="HAMAP" id="MF_01217">
    <property type="entry name" value="Acyl_carrier"/>
    <property type="match status" value="1"/>
</dbReference>
<evidence type="ECO:0000259" key="4">
    <source>
        <dbReference type="PROSITE" id="PS50075"/>
    </source>
</evidence>
<organism evidence="5">
    <name type="scientific">Nonomuraea gerenzanensis</name>
    <dbReference type="NCBI Taxonomy" id="93944"/>
    <lineage>
        <taxon>Bacteria</taxon>
        <taxon>Bacillati</taxon>
        <taxon>Actinomycetota</taxon>
        <taxon>Actinomycetes</taxon>
        <taxon>Streptosporangiales</taxon>
        <taxon>Streptosporangiaceae</taxon>
        <taxon>Nonomuraea</taxon>
    </lineage>
</organism>
<evidence type="ECO:0000256" key="3">
    <source>
        <dbReference type="HAMAP-Rule" id="MF_01217"/>
    </source>
</evidence>
<feature type="domain" description="Carrier" evidence="4">
    <location>
        <begin position="1"/>
        <end position="79"/>
    </location>
</feature>
<comment type="pathway">
    <text evidence="3">Lipid metabolism; fatty acid biosynthesis.</text>
</comment>
<dbReference type="EMBL" id="LT559118">
    <property type="protein sequence ID" value="SBO95775.1"/>
    <property type="molecule type" value="Genomic_DNA"/>
</dbReference>
<protein>
    <recommendedName>
        <fullName evidence="3">Acyl carrier protein</fullName>
        <shortName evidence="3">ACP</shortName>
    </recommendedName>
</protein>
<evidence type="ECO:0000256" key="2">
    <source>
        <dbReference type="ARBA" id="ARBA00022553"/>
    </source>
</evidence>
<keyword evidence="3" id="KW-0443">Lipid metabolism</keyword>
<accession>A0A1M4EA82</accession>
<keyword evidence="3" id="KW-0963">Cytoplasm</keyword>
<keyword evidence="3" id="KW-0276">Fatty acid metabolism</keyword>
<dbReference type="InterPro" id="IPR003231">
    <property type="entry name" value="ACP"/>
</dbReference>
<keyword evidence="3" id="KW-0275">Fatty acid biosynthesis</keyword>
<comment type="similarity">
    <text evidence="3">Belongs to the acyl carrier protein (ACP) family.</text>
</comment>
<dbReference type="GO" id="GO:0000036">
    <property type="term" value="F:acyl carrier activity"/>
    <property type="evidence" value="ECO:0007669"/>
    <property type="project" value="UniProtKB-UniRule"/>
</dbReference>
<comment type="function">
    <text evidence="3">Carrier of the growing fatty acid chain in fatty acid biosynthesis.</text>
</comment>
<comment type="subcellular location">
    <subcellularLocation>
        <location evidence="3">Cytoplasm</location>
    </subcellularLocation>
</comment>